<reference evidence="7" key="1">
    <citation type="journal article" date="2020" name="mSystems">
        <title>Genome- and Community-Level Interaction Insights into Carbon Utilization and Element Cycling Functions of Hydrothermarchaeota in Hydrothermal Sediment.</title>
        <authorList>
            <person name="Zhou Z."/>
            <person name="Liu Y."/>
            <person name="Xu W."/>
            <person name="Pan J."/>
            <person name="Luo Z.H."/>
            <person name="Li M."/>
        </authorList>
    </citation>
    <scope>NUCLEOTIDE SEQUENCE [LARGE SCALE GENOMIC DNA]</scope>
    <source>
        <strain evidence="7">SpSt-417</strain>
    </source>
</reference>
<evidence type="ECO:0000256" key="2">
    <source>
        <dbReference type="ARBA" id="ARBA00022475"/>
    </source>
</evidence>
<evidence type="ECO:0000256" key="3">
    <source>
        <dbReference type="ARBA" id="ARBA00022692"/>
    </source>
</evidence>
<evidence type="ECO:0000256" key="6">
    <source>
        <dbReference type="SAM" id="Phobius"/>
    </source>
</evidence>
<name>A0A7C4TLT2_UNCKA</name>
<keyword evidence="3 6" id="KW-0812">Transmembrane</keyword>
<keyword evidence="5 6" id="KW-0472">Membrane</keyword>
<feature type="transmembrane region" description="Helical" evidence="6">
    <location>
        <begin position="368"/>
        <end position="386"/>
    </location>
</feature>
<feature type="transmembrane region" description="Helical" evidence="6">
    <location>
        <begin position="12"/>
        <end position="37"/>
    </location>
</feature>
<feature type="transmembrane region" description="Helical" evidence="6">
    <location>
        <begin position="226"/>
        <end position="249"/>
    </location>
</feature>
<feature type="transmembrane region" description="Helical" evidence="6">
    <location>
        <begin position="49"/>
        <end position="69"/>
    </location>
</feature>
<dbReference type="PANTHER" id="PTHR30250">
    <property type="entry name" value="PST FAMILY PREDICTED COLANIC ACID TRANSPORTER"/>
    <property type="match status" value="1"/>
</dbReference>
<evidence type="ECO:0008006" key="8">
    <source>
        <dbReference type="Google" id="ProtNLM"/>
    </source>
</evidence>
<dbReference type="PANTHER" id="PTHR30250:SF11">
    <property type="entry name" value="O-ANTIGEN TRANSPORTER-RELATED"/>
    <property type="match status" value="1"/>
</dbReference>
<dbReference type="AlphaFoldDB" id="A0A7C4TLT2"/>
<proteinExistence type="predicted"/>
<gene>
    <name evidence="7" type="ORF">ENR63_02310</name>
</gene>
<dbReference type="InterPro" id="IPR036259">
    <property type="entry name" value="MFS_trans_sf"/>
</dbReference>
<organism evidence="7">
    <name type="scientific">candidate division WWE3 bacterium</name>
    <dbReference type="NCBI Taxonomy" id="2053526"/>
    <lineage>
        <taxon>Bacteria</taxon>
        <taxon>Katanobacteria</taxon>
    </lineage>
</organism>
<comment type="subcellular location">
    <subcellularLocation>
        <location evidence="1">Cell membrane</location>
        <topology evidence="1">Multi-pass membrane protein</topology>
    </subcellularLocation>
</comment>
<dbReference type="InterPro" id="IPR002797">
    <property type="entry name" value="Polysacc_synth"/>
</dbReference>
<dbReference type="GO" id="GO:0005886">
    <property type="term" value="C:plasma membrane"/>
    <property type="evidence" value="ECO:0007669"/>
    <property type="project" value="UniProtKB-SubCell"/>
</dbReference>
<feature type="transmembrane region" description="Helical" evidence="6">
    <location>
        <begin position="184"/>
        <end position="205"/>
    </location>
</feature>
<sequence>MLEKLKRLLKNESIVGTAVVSGGLFVGSVASYITQIYLGRQLSVSEYGVFNSLLSISVIIGVLGQTFTTSMVKTVAELKAKNRFDTLTQLFWSSNVISILAGLVVATLVFLFQAPMARFLNLSDRAVLIGFAVAMAFFFTRVAPFAYLQGLLRLKAFAFSNVLVNVARLFAAVLGIWLGYTVGGIYTLIGITSILTFILFIAILQKNFSDYEKEPLNDHYTQILKFAWPVFFVQIGMILLNNIDIILVKHYFDEHTAGIYSGLVTVGKVYLFAANTVAVAMYPMIASAFAKKEDYIKKLKPFLFMQILVILLGVVVFALFPRLIVHVMFGPAYEAAVEYLFKFIVFMGLYVMLNFMTMFLLAIEKTKVYLLQIPGTILQTILIVLFHGDLHQVVDMNLITSIILFIGVLVYYSAAVRSSKV</sequence>
<dbReference type="InterPro" id="IPR050833">
    <property type="entry name" value="Poly_Biosynth_Transport"/>
</dbReference>
<evidence type="ECO:0000256" key="1">
    <source>
        <dbReference type="ARBA" id="ARBA00004651"/>
    </source>
</evidence>
<evidence type="ECO:0000256" key="5">
    <source>
        <dbReference type="ARBA" id="ARBA00023136"/>
    </source>
</evidence>
<feature type="transmembrane region" description="Helical" evidence="6">
    <location>
        <begin position="90"/>
        <end position="114"/>
    </location>
</feature>
<dbReference type="SUPFAM" id="SSF103473">
    <property type="entry name" value="MFS general substrate transporter"/>
    <property type="match status" value="1"/>
</dbReference>
<feature type="transmembrane region" description="Helical" evidence="6">
    <location>
        <begin position="269"/>
        <end position="290"/>
    </location>
</feature>
<feature type="transmembrane region" description="Helical" evidence="6">
    <location>
        <begin position="156"/>
        <end position="178"/>
    </location>
</feature>
<feature type="transmembrane region" description="Helical" evidence="6">
    <location>
        <begin position="126"/>
        <end position="144"/>
    </location>
</feature>
<feature type="transmembrane region" description="Helical" evidence="6">
    <location>
        <begin position="340"/>
        <end position="361"/>
    </location>
</feature>
<comment type="caution">
    <text evidence="7">The sequence shown here is derived from an EMBL/GenBank/DDBJ whole genome shotgun (WGS) entry which is preliminary data.</text>
</comment>
<dbReference type="EMBL" id="DSRT01000122">
    <property type="protein sequence ID" value="HGW29732.1"/>
    <property type="molecule type" value="Genomic_DNA"/>
</dbReference>
<feature type="transmembrane region" description="Helical" evidence="6">
    <location>
        <begin position="398"/>
        <end position="416"/>
    </location>
</feature>
<dbReference type="Pfam" id="PF01943">
    <property type="entry name" value="Polysacc_synt"/>
    <property type="match status" value="1"/>
</dbReference>
<protein>
    <recommendedName>
        <fullName evidence="8">Polysaccharide biosynthesis protein</fullName>
    </recommendedName>
</protein>
<evidence type="ECO:0000256" key="4">
    <source>
        <dbReference type="ARBA" id="ARBA00022989"/>
    </source>
</evidence>
<evidence type="ECO:0000313" key="7">
    <source>
        <dbReference type="EMBL" id="HGW29732.1"/>
    </source>
</evidence>
<keyword evidence="2" id="KW-1003">Cell membrane</keyword>
<keyword evidence="4 6" id="KW-1133">Transmembrane helix</keyword>
<accession>A0A7C4TLT2</accession>
<feature type="transmembrane region" description="Helical" evidence="6">
    <location>
        <begin position="302"/>
        <end position="320"/>
    </location>
</feature>